<dbReference type="GO" id="GO:0017116">
    <property type="term" value="F:single-stranded DNA helicase activity"/>
    <property type="evidence" value="ECO:0007669"/>
    <property type="project" value="TreeGrafter"/>
</dbReference>
<sequence>MLMSDDVFMDSWPDFANELIDSPEMTLNILGLAMHQSVCESLKLELSKYVDDEDPTPPKVELPVVRARIIGHEPVIQLKQLKANYFGKLVTIRGTIIRVGGLKLQCTWLAYSCNTCGFVQAVRQPEGSFTQPNSCVQNGCKSRTFTPLHSHKLTQTCNWQTAKLQENLDDDQREGGRVPRTLEVEMTEDLVETCVPGDEVTVTGIVKVLNNEELKQKGPNMFLLYLDAVSLTSTKSNGGLSSGDIKFNAQDNHAIKAIHSEPDLFRLLVNSLCPSIYGHEMVKAGLLLALLGVVGDPGLGKSQMLRAVTIVAPRGVYVCGNTSTTSGLTVTLTRESGGDFALEAGALVLADQGCCCIDEFDKMSNQHQALLETMEQQSVSVAKAGVVCSLPARASVLAAANPIGGHYNRAKTVAENLKMGPALLSRFDLVFILLDQPNEQLDSLLSEHIMALHSGKKMKMGSLDRSRADSQLSSFSADVPLSERLKQPQAEQLDLIPPQLLRKYIAYAKKNVHPKLSKEAAEVLQQFYLKLRSQRGHQDCTPVTTRQLESLIRLTEARAKLELRKEATKQDAQDVVELVKHSLLDTFCDELGALDFQRSQNGSGTSSRSQAKNL</sequence>
<evidence type="ECO:0000256" key="7">
    <source>
        <dbReference type="ARBA" id="ARBA00022806"/>
    </source>
</evidence>
<evidence type="ECO:0000313" key="17">
    <source>
        <dbReference type="EMBL" id="CAB3373870.1"/>
    </source>
</evidence>
<dbReference type="GO" id="GO:0000724">
    <property type="term" value="P:double-strand break repair via homologous recombination"/>
    <property type="evidence" value="ECO:0007669"/>
    <property type="project" value="UniProtKB-ARBA"/>
</dbReference>
<evidence type="ECO:0000256" key="2">
    <source>
        <dbReference type="ARBA" id="ARBA00008010"/>
    </source>
</evidence>
<name>A0A8S1CVG4_9INSE</name>
<evidence type="ECO:0000313" key="18">
    <source>
        <dbReference type="Proteomes" id="UP000494165"/>
    </source>
</evidence>
<dbReference type="SUPFAM" id="SSF50249">
    <property type="entry name" value="Nucleic acid-binding proteins"/>
    <property type="match status" value="1"/>
</dbReference>
<dbReference type="Proteomes" id="UP000494165">
    <property type="component" value="Unassembled WGS sequence"/>
</dbReference>
<comment type="catalytic activity">
    <reaction evidence="14">
        <text>ATP + H2O = ADP + phosphate + H(+)</text>
        <dbReference type="Rhea" id="RHEA:13065"/>
        <dbReference type="ChEBI" id="CHEBI:15377"/>
        <dbReference type="ChEBI" id="CHEBI:15378"/>
        <dbReference type="ChEBI" id="CHEBI:30616"/>
        <dbReference type="ChEBI" id="CHEBI:43474"/>
        <dbReference type="ChEBI" id="CHEBI:456216"/>
        <dbReference type="EC" id="3.6.4.12"/>
    </reaction>
</comment>
<evidence type="ECO:0000256" key="3">
    <source>
        <dbReference type="ARBA" id="ARBA00012551"/>
    </source>
</evidence>
<keyword evidence="6" id="KW-0378">Hydrolase</keyword>
<keyword evidence="9 15" id="KW-0238">DNA-binding</keyword>
<comment type="caution">
    <text evidence="17">The sequence shown here is derived from an EMBL/GenBank/DDBJ whole genome shotgun (WGS) entry which is preliminary data.</text>
</comment>
<dbReference type="GO" id="GO:0097362">
    <property type="term" value="C:MCM8-MCM9 complex"/>
    <property type="evidence" value="ECO:0007669"/>
    <property type="project" value="UniProtKB-ARBA"/>
</dbReference>
<dbReference type="GO" id="GO:0003697">
    <property type="term" value="F:single-stranded DNA binding"/>
    <property type="evidence" value="ECO:0007669"/>
    <property type="project" value="TreeGrafter"/>
</dbReference>
<proteinExistence type="inferred from homology"/>
<reference evidence="17 18" key="1">
    <citation type="submission" date="2020-04" db="EMBL/GenBank/DDBJ databases">
        <authorList>
            <person name="Alioto T."/>
            <person name="Alioto T."/>
            <person name="Gomez Garrido J."/>
        </authorList>
    </citation>
    <scope>NUCLEOTIDE SEQUENCE [LARGE SCALE GENOMIC DNA]</scope>
</reference>
<dbReference type="Gene3D" id="2.20.28.10">
    <property type="match status" value="1"/>
</dbReference>
<dbReference type="Pfam" id="PF26065">
    <property type="entry name" value="MCM8_N"/>
    <property type="match status" value="1"/>
</dbReference>
<evidence type="ECO:0000256" key="11">
    <source>
        <dbReference type="ARBA" id="ARBA00023242"/>
    </source>
</evidence>
<dbReference type="Gene3D" id="2.40.50.140">
    <property type="entry name" value="Nucleic acid-binding proteins"/>
    <property type="match status" value="1"/>
</dbReference>
<evidence type="ECO:0000256" key="14">
    <source>
        <dbReference type="ARBA" id="ARBA00047995"/>
    </source>
</evidence>
<dbReference type="GO" id="GO:0016787">
    <property type="term" value="F:hydrolase activity"/>
    <property type="evidence" value="ECO:0007669"/>
    <property type="project" value="UniProtKB-KW"/>
</dbReference>
<evidence type="ECO:0000256" key="15">
    <source>
        <dbReference type="RuleBase" id="RU004070"/>
    </source>
</evidence>
<evidence type="ECO:0000256" key="10">
    <source>
        <dbReference type="ARBA" id="ARBA00023204"/>
    </source>
</evidence>
<dbReference type="InterPro" id="IPR012340">
    <property type="entry name" value="NA-bd_OB-fold"/>
</dbReference>
<dbReference type="OrthoDB" id="422555at2759"/>
<dbReference type="Pfam" id="PF00493">
    <property type="entry name" value="MCM"/>
    <property type="match status" value="1"/>
</dbReference>
<dbReference type="InterPro" id="IPR001208">
    <property type="entry name" value="MCM_dom"/>
</dbReference>
<evidence type="ECO:0000256" key="8">
    <source>
        <dbReference type="ARBA" id="ARBA00022840"/>
    </source>
</evidence>
<dbReference type="InterPro" id="IPR058767">
    <property type="entry name" value="MCM8_N"/>
</dbReference>
<dbReference type="Pfam" id="PF17855">
    <property type="entry name" value="MCM_lid"/>
    <property type="match status" value="1"/>
</dbReference>
<dbReference type="Gene3D" id="3.40.50.300">
    <property type="entry name" value="P-loop containing nucleotide triphosphate hydrolases"/>
    <property type="match status" value="1"/>
</dbReference>
<keyword evidence="5" id="KW-0227">DNA damage</keyword>
<dbReference type="GO" id="GO:0005524">
    <property type="term" value="F:ATP binding"/>
    <property type="evidence" value="ECO:0007669"/>
    <property type="project" value="UniProtKB-KW"/>
</dbReference>
<keyword evidence="18" id="KW-1185">Reference proteome</keyword>
<dbReference type="InterPro" id="IPR031327">
    <property type="entry name" value="MCM"/>
</dbReference>
<evidence type="ECO:0000256" key="13">
    <source>
        <dbReference type="ARBA" id="ARBA00042306"/>
    </source>
</evidence>
<evidence type="ECO:0000256" key="12">
    <source>
        <dbReference type="ARBA" id="ARBA00041084"/>
    </source>
</evidence>
<dbReference type="PRINTS" id="PR01657">
    <property type="entry name" value="MCMFAMILY"/>
</dbReference>
<dbReference type="PANTHER" id="PTHR11630:SF47">
    <property type="entry name" value="DNA HELICASE MCM8"/>
    <property type="match status" value="1"/>
</dbReference>
<evidence type="ECO:0000256" key="1">
    <source>
        <dbReference type="ARBA" id="ARBA00004123"/>
    </source>
</evidence>
<evidence type="ECO:0000259" key="16">
    <source>
        <dbReference type="PROSITE" id="PS50051"/>
    </source>
</evidence>
<dbReference type="InterPro" id="IPR027417">
    <property type="entry name" value="P-loop_NTPase"/>
</dbReference>
<organism evidence="17 18">
    <name type="scientific">Cloeon dipterum</name>
    <dbReference type="NCBI Taxonomy" id="197152"/>
    <lineage>
        <taxon>Eukaryota</taxon>
        <taxon>Metazoa</taxon>
        <taxon>Ecdysozoa</taxon>
        <taxon>Arthropoda</taxon>
        <taxon>Hexapoda</taxon>
        <taxon>Insecta</taxon>
        <taxon>Pterygota</taxon>
        <taxon>Palaeoptera</taxon>
        <taxon>Ephemeroptera</taxon>
        <taxon>Pisciforma</taxon>
        <taxon>Baetidae</taxon>
        <taxon>Cloeon</taxon>
    </lineage>
</organism>
<dbReference type="EMBL" id="CADEPI010000090">
    <property type="protein sequence ID" value="CAB3373870.1"/>
    <property type="molecule type" value="Genomic_DNA"/>
</dbReference>
<evidence type="ECO:0000256" key="6">
    <source>
        <dbReference type="ARBA" id="ARBA00022801"/>
    </source>
</evidence>
<dbReference type="InterPro" id="IPR041562">
    <property type="entry name" value="MCM_lid"/>
</dbReference>
<dbReference type="SUPFAM" id="SSF52540">
    <property type="entry name" value="P-loop containing nucleoside triphosphate hydrolases"/>
    <property type="match status" value="1"/>
</dbReference>
<comment type="similarity">
    <text evidence="2 15">Belongs to the MCM family.</text>
</comment>
<dbReference type="AlphaFoldDB" id="A0A8S1CVG4"/>
<keyword evidence="10" id="KW-0234">DNA repair</keyword>
<keyword evidence="8 15" id="KW-0067">ATP-binding</keyword>
<keyword evidence="7" id="KW-0347">Helicase</keyword>
<accession>A0A8S1CVG4</accession>
<evidence type="ECO:0000256" key="5">
    <source>
        <dbReference type="ARBA" id="ARBA00022763"/>
    </source>
</evidence>
<dbReference type="EC" id="3.6.4.12" evidence="3"/>
<evidence type="ECO:0000256" key="4">
    <source>
        <dbReference type="ARBA" id="ARBA00022741"/>
    </source>
</evidence>
<comment type="subcellular location">
    <subcellularLocation>
        <location evidence="1">Nucleus</location>
    </subcellularLocation>
</comment>
<dbReference type="GO" id="GO:0005634">
    <property type="term" value="C:nucleus"/>
    <property type="evidence" value="ECO:0007669"/>
    <property type="project" value="UniProtKB-SubCell"/>
</dbReference>
<protein>
    <recommendedName>
        <fullName evidence="12">DNA helicase MCM8</fullName>
        <ecNumber evidence="3">3.6.4.12</ecNumber>
    </recommendedName>
    <alternativeName>
        <fullName evidence="13">Minichromosome maintenance 8</fullName>
    </alternativeName>
</protein>
<dbReference type="SMART" id="SM00350">
    <property type="entry name" value="MCM"/>
    <property type="match status" value="1"/>
</dbReference>
<keyword evidence="11" id="KW-0539">Nucleus</keyword>
<evidence type="ECO:0000256" key="9">
    <source>
        <dbReference type="ARBA" id="ARBA00023125"/>
    </source>
</evidence>
<dbReference type="Pfam" id="PF17207">
    <property type="entry name" value="MCM_OB"/>
    <property type="match status" value="1"/>
</dbReference>
<feature type="domain" description="MCM C-terminal AAA(+) ATPase" evidence="16">
    <location>
        <begin position="264"/>
        <end position="449"/>
    </location>
</feature>
<dbReference type="FunFam" id="2.20.28.10:FF:000007">
    <property type="entry name" value="DNA helicase MCM8 isoform X1"/>
    <property type="match status" value="1"/>
</dbReference>
<gene>
    <name evidence="17" type="ORF">CLODIP_2_CD11668</name>
</gene>
<keyword evidence="4 15" id="KW-0547">Nucleotide-binding</keyword>
<dbReference type="PROSITE" id="PS50051">
    <property type="entry name" value="MCM_2"/>
    <property type="match status" value="1"/>
</dbReference>
<dbReference type="InterPro" id="IPR033762">
    <property type="entry name" value="MCM_OB"/>
</dbReference>
<dbReference type="PANTHER" id="PTHR11630">
    <property type="entry name" value="DNA REPLICATION LICENSING FACTOR MCM FAMILY MEMBER"/>
    <property type="match status" value="1"/>
</dbReference>